<dbReference type="RefSeq" id="WP_125221630.1">
    <property type="nucleotide sequence ID" value="NZ_QUSX01000001.1"/>
</dbReference>
<accession>A0A3R8PZE4</accession>
<name>A0A3R8PZE4_9FLAO</name>
<sequence>MKNLKFEDLPKAMETVIEKLTALEFELNTIKQNFQPKKPVELLTREETAELLKISLTTLWHWSKKGILPSYGIGNRVYYKRSEIENRLVCFKH</sequence>
<keyword evidence="2" id="KW-0238">DNA-binding</keyword>
<dbReference type="InterPro" id="IPR041657">
    <property type="entry name" value="HTH_17"/>
</dbReference>
<reference evidence="3" key="1">
    <citation type="submission" date="2018-12" db="EMBL/GenBank/DDBJ databases">
        <title>Maribacter lutimaris sp. nov., isolated from marine sediment.</title>
        <authorList>
            <person name="Kim K.K."/>
        </authorList>
    </citation>
    <scope>NUCLEOTIDE SEQUENCE [LARGE SCALE GENOMIC DNA]</scope>
    <source>
        <strain evidence="3">PoM-212</strain>
    </source>
</reference>
<dbReference type="Pfam" id="PF12728">
    <property type="entry name" value="HTH_17"/>
    <property type="match status" value="1"/>
</dbReference>
<protein>
    <submittedName>
        <fullName evidence="2">DNA-binding protein</fullName>
    </submittedName>
</protein>
<organism evidence="2 3">
    <name type="scientific">Maribacter algicola</name>
    <dbReference type="NCBI Taxonomy" id="2498892"/>
    <lineage>
        <taxon>Bacteria</taxon>
        <taxon>Pseudomonadati</taxon>
        <taxon>Bacteroidota</taxon>
        <taxon>Flavobacteriia</taxon>
        <taxon>Flavobacteriales</taxon>
        <taxon>Flavobacteriaceae</taxon>
        <taxon>Maribacter</taxon>
    </lineage>
</organism>
<comment type="caution">
    <text evidence="2">The sequence shown here is derived from an EMBL/GenBank/DDBJ whole genome shotgun (WGS) entry which is preliminary data.</text>
</comment>
<dbReference type="EMBL" id="QUSX01000001">
    <property type="protein sequence ID" value="RRQ49812.1"/>
    <property type="molecule type" value="Genomic_DNA"/>
</dbReference>
<evidence type="ECO:0000313" key="3">
    <source>
        <dbReference type="Proteomes" id="UP000286990"/>
    </source>
</evidence>
<feature type="domain" description="Helix-turn-helix" evidence="1">
    <location>
        <begin position="42"/>
        <end position="85"/>
    </location>
</feature>
<proteinExistence type="predicted"/>
<dbReference type="SUPFAM" id="SSF46955">
    <property type="entry name" value="Putative DNA-binding domain"/>
    <property type="match status" value="1"/>
</dbReference>
<gene>
    <name evidence="2" type="ORF">DZC72_04275</name>
</gene>
<evidence type="ECO:0000313" key="2">
    <source>
        <dbReference type="EMBL" id="RRQ49812.1"/>
    </source>
</evidence>
<dbReference type="GO" id="GO:0003677">
    <property type="term" value="F:DNA binding"/>
    <property type="evidence" value="ECO:0007669"/>
    <property type="project" value="UniProtKB-KW"/>
</dbReference>
<dbReference type="OrthoDB" id="1097811at2"/>
<dbReference type="PANTHER" id="PTHR34585">
    <property type="match status" value="1"/>
</dbReference>
<evidence type="ECO:0000259" key="1">
    <source>
        <dbReference type="Pfam" id="PF12728"/>
    </source>
</evidence>
<dbReference type="PANTHER" id="PTHR34585:SF22">
    <property type="entry name" value="HELIX-TURN-HELIX DOMAIN-CONTAINING PROTEIN"/>
    <property type="match status" value="1"/>
</dbReference>
<dbReference type="InterPro" id="IPR009061">
    <property type="entry name" value="DNA-bd_dom_put_sf"/>
</dbReference>
<dbReference type="Proteomes" id="UP000286990">
    <property type="component" value="Unassembled WGS sequence"/>
</dbReference>
<dbReference type="AlphaFoldDB" id="A0A3R8PZE4"/>
<keyword evidence="3" id="KW-1185">Reference proteome</keyword>